<keyword evidence="4" id="KW-1185">Reference proteome</keyword>
<accession>A0AAW7ZG56</accession>
<name>A0AAW7ZG56_9FIRM</name>
<keyword evidence="1" id="KW-1133">Transmembrane helix</keyword>
<dbReference type="InterPro" id="IPR032708">
    <property type="entry name" value="McjB_C"/>
</dbReference>
<reference evidence="3" key="2">
    <citation type="submission" date="2023-03" db="EMBL/GenBank/DDBJ databases">
        <authorList>
            <person name="Zhang Z."/>
        </authorList>
    </citation>
    <scope>NUCLEOTIDE SEQUENCE</scope>
    <source>
        <strain evidence="3">DSA</strain>
    </source>
</reference>
<dbReference type="NCBIfam" id="NF033537">
    <property type="entry name" value="lasso_biosyn_B2"/>
    <property type="match status" value="1"/>
</dbReference>
<comment type="caution">
    <text evidence="3">The sequence shown here is derived from an EMBL/GenBank/DDBJ whole genome shotgun (WGS) entry which is preliminary data.</text>
</comment>
<dbReference type="EMBL" id="JARPTC010000021">
    <property type="protein sequence ID" value="MDO7788450.1"/>
    <property type="molecule type" value="Genomic_DNA"/>
</dbReference>
<protein>
    <submittedName>
        <fullName evidence="3">Lasso peptide biosynthesis B2 protein</fullName>
    </submittedName>
</protein>
<dbReference type="InterPro" id="IPR053521">
    <property type="entry name" value="McjB-like"/>
</dbReference>
<proteinExistence type="predicted"/>
<sequence>MKNFIIMSWREQRLFLEAYCLTGIVRLAIILFPFRRIAPFLGKYMAESSMLEDSVKLAIARRIGQLVTKASRFTPWESKCLVQAMVCKIMLRRRKINSTLYMGVGRDKIKGLVAHAWLRCGKTIISGAQGIKNFTTVGKFADLDGG</sequence>
<evidence type="ECO:0000256" key="1">
    <source>
        <dbReference type="SAM" id="Phobius"/>
    </source>
</evidence>
<feature type="transmembrane region" description="Helical" evidence="1">
    <location>
        <begin position="14"/>
        <end position="34"/>
    </location>
</feature>
<keyword evidence="1" id="KW-0812">Transmembrane</keyword>
<dbReference type="Pfam" id="PF13471">
    <property type="entry name" value="Transglut_core3"/>
    <property type="match status" value="1"/>
</dbReference>
<evidence type="ECO:0000259" key="2">
    <source>
        <dbReference type="Pfam" id="PF13471"/>
    </source>
</evidence>
<evidence type="ECO:0000313" key="4">
    <source>
        <dbReference type="Proteomes" id="UP001172911"/>
    </source>
</evidence>
<dbReference type="AlphaFoldDB" id="A0AAW7ZG56"/>
<feature type="domain" description="Microcin J25-processing protein McjB C-terminal" evidence="2">
    <location>
        <begin position="29"/>
        <end position="137"/>
    </location>
</feature>
<gene>
    <name evidence="3" type="ORF">P6N53_14575</name>
</gene>
<keyword evidence="1" id="KW-0472">Membrane</keyword>
<organism evidence="3 4">
    <name type="scientific">Desulforamulus aquiferis</name>
    <dbReference type="NCBI Taxonomy" id="1397668"/>
    <lineage>
        <taxon>Bacteria</taxon>
        <taxon>Bacillati</taxon>
        <taxon>Bacillota</taxon>
        <taxon>Clostridia</taxon>
        <taxon>Eubacteriales</taxon>
        <taxon>Peptococcaceae</taxon>
        <taxon>Desulforamulus</taxon>
    </lineage>
</organism>
<dbReference type="Proteomes" id="UP001172911">
    <property type="component" value="Unassembled WGS sequence"/>
</dbReference>
<reference evidence="3" key="1">
    <citation type="journal article" date="2023" name="J. Hazard. Mater.">
        <title>Anaerobic biodegradation of pyrene and benzo[a]pyrene by a new sulfate-reducing Desulforamulus aquiferis strain DSA.</title>
        <authorList>
            <person name="Zhang Z."/>
            <person name="Sun J."/>
            <person name="Gong X."/>
            <person name="Wang C."/>
            <person name="Wang H."/>
        </authorList>
    </citation>
    <scope>NUCLEOTIDE SEQUENCE</scope>
    <source>
        <strain evidence="3">DSA</strain>
    </source>
</reference>
<evidence type="ECO:0000313" key="3">
    <source>
        <dbReference type="EMBL" id="MDO7788450.1"/>
    </source>
</evidence>